<feature type="compositionally biased region" description="Polar residues" evidence="2">
    <location>
        <begin position="428"/>
        <end position="440"/>
    </location>
</feature>
<name>A0A5C3MNB1_9AGAM</name>
<keyword evidence="4" id="KW-1185">Reference proteome</keyword>
<sequence length="944" mass="105261">MVTAQQHCQLGTPRLSRDGRRRFTLHQLMLHAQSLGALLSDFKNLLELASGRNSTTTSRIQECPANEASNYETLWDGDMDAVEMVHTLYAGRLSAMFSMFASAEYLGRLTSTMSSSPSPSGTGQAGPPQVPQITPEFAAYIEQALHHEIEKVQQQSAQERQAMEVAQAAWQQALRAEYEQRERSSGDQPEHKARAGPRQRGCHNAEQLPGAVFLLTGTSFQRTGSISQRNQWSILETSLRHSITPAKASKESPQVSPASSCEVISEETCYAVQKALYTHIRILWRLERHQVPTLPPADVLRDFLACFSEAAHDVVAIHCGTRLLSALRIEPGYRGTGAFQRPANAGYHVQQSSVASTMQRNMPQVTPQSQLQIQGVVNAGIPSHTEGAVPNLESLPANRINSNRPGAFHAHQAFTPDLPRGPTPAQDAASTSPTGSNPSPLGNVPGLPPAPFNQHMLFQEQQKSSPSNHPFQPSALHLGAPFQPPIYPSPASTPAEAASTLLQFSNQNALAGMSRIDTMQFFPCDSLREARLFNASPEVFVNAMQQMQGELQLAKQEVIRLREHQDLSDQHVKTLDATLKLVLERISQLETINEKLVEESKKEHFDQLEGLRPTGEAYEVDKDDNDKKTWYPAWESRVNSKMNKQFLAALTATIVADEESRIKAGHSKYKACEEELVHSIATQYFQHVARRWKEYQTKDGQQKLEARRQVARWHGRRANVTQDRRKAAETFEILFQADGAEGMLETDYASSRHTYSERDLSDDAKACREQQHLGQGAWKAVGRKWRCKTYVTFLFLLDRIDRIIEDVQSSGVVVTRAGPEGEPAMKKLKAKKGRKKNNSKGVFYPAPRGDNMSSRPPSSNKRPLIVPTRGMVKPRYIVGLDSGDHFFMRNNPGWWDTWEEKYLKEGYLSERALAILAELSSDGSDYETDAARAEEAARAISVEI</sequence>
<feature type="compositionally biased region" description="Polar residues" evidence="2">
    <location>
        <begin position="459"/>
        <end position="471"/>
    </location>
</feature>
<reference evidence="3 4" key="1">
    <citation type="journal article" date="2019" name="Nat. Ecol. Evol.">
        <title>Megaphylogeny resolves global patterns of mushroom evolution.</title>
        <authorList>
            <person name="Varga T."/>
            <person name="Krizsan K."/>
            <person name="Foldi C."/>
            <person name="Dima B."/>
            <person name="Sanchez-Garcia M."/>
            <person name="Sanchez-Ramirez S."/>
            <person name="Szollosi G.J."/>
            <person name="Szarkandi J.G."/>
            <person name="Papp V."/>
            <person name="Albert L."/>
            <person name="Andreopoulos W."/>
            <person name="Angelini C."/>
            <person name="Antonin V."/>
            <person name="Barry K.W."/>
            <person name="Bougher N.L."/>
            <person name="Buchanan P."/>
            <person name="Buyck B."/>
            <person name="Bense V."/>
            <person name="Catcheside P."/>
            <person name="Chovatia M."/>
            <person name="Cooper J."/>
            <person name="Damon W."/>
            <person name="Desjardin D."/>
            <person name="Finy P."/>
            <person name="Geml J."/>
            <person name="Haridas S."/>
            <person name="Hughes K."/>
            <person name="Justo A."/>
            <person name="Karasinski D."/>
            <person name="Kautmanova I."/>
            <person name="Kiss B."/>
            <person name="Kocsube S."/>
            <person name="Kotiranta H."/>
            <person name="LaButti K.M."/>
            <person name="Lechner B.E."/>
            <person name="Liimatainen K."/>
            <person name="Lipzen A."/>
            <person name="Lukacs Z."/>
            <person name="Mihaltcheva S."/>
            <person name="Morgado L.N."/>
            <person name="Niskanen T."/>
            <person name="Noordeloos M.E."/>
            <person name="Ohm R.A."/>
            <person name="Ortiz-Santana B."/>
            <person name="Ovrebo C."/>
            <person name="Racz N."/>
            <person name="Riley R."/>
            <person name="Savchenko A."/>
            <person name="Shiryaev A."/>
            <person name="Soop K."/>
            <person name="Spirin V."/>
            <person name="Szebenyi C."/>
            <person name="Tomsovsky M."/>
            <person name="Tulloss R.E."/>
            <person name="Uehling J."/>
            <person name="Grigoriev I.V."/>
            <person name="Vagvolgyi C."/>
            <person name="Papp T."/>
            <person name="Martin F.M."/>
            <person name="Miettinen O."/>
            <person name="Hibbett D.S."/>
            <person name="Nagy L.G."/>
        </authorList>
    </citation>
    <scope>NUCLEOTIDE SEQUENCE [LARGE SCALE GENOMIC DNA]</scope>
    <source>
        <strain evidence="3 4">OMC1185</strain>
    </source>
</reference>
<evidence type="ECO:0000313" key="3">
    <source>
        <dbReference type="EMBL" id="TFK46235.1"/>
    </source>
</evidence>
<feature type="region of interest" description="Disordered" evidence="2">
    <location>
        <begin position="176"/>
        <end position="203"/>
    </location>
</feature>
<dbReference type="AlphaFoldDB" id="A0A5C3MNB1"/>
<proteinExistence type="predicted"/>
<feature type="compositionally biased region" description="Basic residues" evidence="2">
    <location>
        <begin position="826"/>
        <end position="838"/>
    </location>
</feature>
<feature type="region of interest" description="Disordered" evidence="2">
    <location>
        <begin position="111"/>
        <end position="131"/>
    </location>
</feature>
<feature type="region of interest" description="Disordered" evidence="2">
    <location>
        <begin position="826"/>
        <end position="865"/>
    </location>
</feature>
<keyword evidence="1" id="KW-0175">Coiled coil</keyword>
<feature type="coiled-coil region" evidence="1">
    <location>
        <begin position="544"/>
        <end position="599"/>
    </location>
</feature>
<evidence type="ECO:0000256" key="2">
    <source>
        <dbReference type="SAM" id="MobiDB-lite"/>
    </source>
</evidence>
<dbReference type="Proteomes" id="UP000305948">
    <property type="component" value="Unassembled WGS sequence"/>
</dbReference>
<feature type="compositionally biased region" description="Polar residues" evidence="2">
    <location>
        <begin position="851"/>
        <end position="861"/>
    </location>
</feature>
<dbReference type="EMBL" id="ML213532">
    <property type="protein sequence ID" value="TFK46235.1"/>
    <property type="molecule type" value="Genomic_DNA"/>
</dbReference>
<evidence type="ECO:0000256" key="1">
    <source>
        <dbReference type="SAM" id="Coils"/>
    </source>
</evidence>
<evidence type="ECO:0000313" key="4">
    <source>
        <dbReference type="Proteomes" id="UP000305948"/>
    </source>
</evidence>
<feature type="compositionally biased region" description="Low complexity" evidence="2">
    <location>
        <begin position="111"/>
        <end position="127"/>
    </location>
</feature>
<feature type="compositionally biased region" description="Basic and acidic residues" evidence="2">
    <location>
        <begin position="176"/>
        <end position="193"/>
    </location>
</feature>
<gene>
    <name evidence="3" type="ORF">OE88DRAFT_1648776</name>
</gene>
<accession>A0A5C3MNB1</accession>
<feature type="region of interest" description="Disordered" evidence="2">
    <location>
        <begin position="395"/>
        <end position="494"/>
    </location>
</feature>
<dbReference type="OrthoDB" id="3044105at2759"/>
<protein>
    <submittedName>
        <fullName evidence="3">Uncharacterized protein</fullName>
    </submittedName>
</protein>
<organism evidence="3 4">
    <name type="scientific">Heliocybe sulcata</name>
    <dbReference type="NCBI Taxonomy" id="5364"/>
    <lineage>
        <taxon>Eukaryota</taxon>
        <taxon>Fungi</taxon>
        <taxon>Dikarya</taxon>
        <taxon>Basidiomycota</taxon>
        <taxon>Agaricomycotina</taxon>
        <taxon>Agaricomycetes</taxon>
        <taxon>Gloeophyllales</taxon>
        <taxon>Gloeophyllaceae</taxon>
        <taxon>Heliocybe</taxon>
    </lineage>
</organism>